<sequence length="279" mass="31147">MIFRGSEAVAAGHLTHAQLRGPLVTNLFRDVYADGRIAVTHPVRCQGATLVLPPDAVITGRSAATIRGCELARPHDPVEVVAPLRRRITWRDGIRLRRTELAREESEPWHSGRIASPLRMALDLTLARPLPDAVADLDVVLRAGLVEHTDLTALVTGRSDRGIVTGRRVVELADARAESRPESKVRVWLELAGLHPVPQYWIEDRSGRLARVDLAFPERKVAVEYDGEWRDGQLWALNHDRERLNRVHAAGWDVVFVTQPLLANPRKMIYTVEAALRAA</sequence>
<evidence type="ECO:0008006" key="3">
    <source>
        <dbReference type="Google" id="ProtNLM"/>
    </source>
</evidence>
<dbReference type="Gene3D" id="3.40.960.10">
    <property type="entry name" value="VSR Endonuclease"/>
    <property type="match status" value="1"/>
</dbReference>
<gene>
    <name evidence="1" type="ORF">ACFSJD_24635</name>
</gene>
<dbReference type="EMBL" id="JBHUCO010000028">
    <property type="protein sequence ID" value="MFD1520705.1"/>
    <property type="molecule type" value="Genomic_DNA"/>
</dbReference>
<dbReference type="SUPFAM" id="SSF52980">
    <property type="entry name" value="Restriction endonuclease-like"/>
    <property type="match status" value="1"/>
</dbReference>
<dbReference type="InterPro" id="IPR011335">
    <property type="entry name" value="Restrct_endonuc-II-like"/>
</dbReference>
<accession>A0ABW4F1Z2</accession>
<name>A0ABW4F1Z2_9PSEU</name>
<proteinExistence type="predicted"/>
<protein>
    <recommendedName>
        <fullName evidence="3">DUF559 domain-containing protein</fullName>
    </recommendedName>
</protein>
<evidence type="ECO:0000313" key="2">
    <source>
        <dbReference type="Proteomes" id="UP001597114"/>
    </source>
</evidence>
<comment type="caution">
    <text evidence="1">The sequence shown here is derived from an EMBL/GenBank/DDBJ whole genome shotgun (WGS) entry which is preliminary data.</text>
</comment>
<dbReference type="RefSeq" id="WP_344722636.1">
    <property type="nucleotide sequence ID" value="NZ_BAAAUS010000013.1"/>
</dbReference>
<dbReference type="Proteomes" id="UP001597114">
    <property type="component" value="Unassembled WGS sequence"/>
</dbReference>
<reference evidence="2" key="1">
    <citation type="journal article" date="2019" name="Int. J. Syst. Evol. Microbiol.">
        <title>The Global Catalogue of Microorganisms (GCM) 10K type strain sequencing project: providing services to taxonomists for standard genome sequencing and annotation.</title>
        <authorList>
            <consortium name="The Broad Institute Genomics Platform"/>
            <consortium name="The Broad Institute Genome Sequencing Center for Infectious Disease"/>
            <person name="Wu L."/>
            <person name="Ma J."/>
        </authorList>
    </citation>
    <scope>NUCLEOTIDE SEQUENCE [LARGE SCALE GENOMIC DNA]</scope>
    <source>
        <strain evidence="2">CCM 7043</strain>
    </source>
</reference>
<keyword evidence="2" id="KW-1185">Reference proteome</keyword>
<organism evidence="1 2">
    <name type="scientific">Pseudonocardia yunnanensis</name>
    <dbReference type="NCBI Taxonomy" id="58107"/>
    <lineage>
        <taxon>Bacteria</taxon>
        <taxon>Bacillati</taxon>
        <taxon>Actinomycetota</taxon>
        <taxon>Actinomycetes</taxon>
        <taxon>Pseudonocardiales</taxon>
        <taxon>Pseudonocardiaceae</taxon>
        <taxon>Pseudonocardia</taxon>
    </lineage>
</organism>
<evidence type="ECO:0000313" key="1">
    <source>
        <dbReference type="EMBL" id="MFD1520705.1"/>
    </source>
</evidence>